<feature type="domain" description="DUF3320" evidence="2">
    <location>
        <begin position="2090"/>
        <end position="2139"/>
    </location>
</feature>
<protein>
    <submittedName>
        <fullName evidence="6">Uncharacterized protein</fullName>
    </submittedName>
</protein>
<dbReference type="RefSeq" id="WP_141270343.1">
    <property type="nucleotide sequence ID" value="NZ_BJNW01000023.1"/>
</dbReference>
<dbReference type="Pfam" id="PF11784">
    <property type="entry name" value="DUF3320"/>
    <property type="match status" value="1"/>
</dbReference>
<dbReference type="InterPro" id="IPR049468">
    <property type="entry name" value="Restrct_endonuc-II-like_dom"/>
</dbReference>
<keyword evidence="7" id="KW-1185">Reference proteome</keyword>
<evidence type="ECO:0000313" key="6">
    <source>
        <dbReference type="EMBL" id="GED00106.1"/>
    </source>
</evidence>
<dbReference type="Pfam" id="PF13087">
    <property type="entry name" value="AAA_12"/>
    <property type="match status" value="1"/>
</dbReference>
<accession>A0A4Y4D4J1</accession>
<dbReference type="InterPro" id="IPR041679">
    <property type="entry name" value="DNA2/NAM7-like_C"/>
</dbReference>
<dbReference type="InterPro" id="IPR027417">
    <property type="entry name" value="P-loop_NTPase"/>
</dbReference>
<dbReference type="Pfam" id="PF18741">
    <property type="entry name" value="MTES_1575"/>
    <property type="match status" value="1"/>
</dbReference>
<feature type="domain" description="DNA2/NAM7 helicase helicase" evidence="3">
    <location>
        <begin position="939"/>
        <end position="1016"/>
    </location>
</feature>
<dbReference type="SUPFAM" id="SSF52540">
    <property type="entry name" value="P-loop containing nucleoside triphosphate hydrolases"/>
    <property type="match status" value="2"/>
</dbReference>
<dbReference type="PANTHER" id="PTHR10887:SF530">
    <property type="entry name" value="SUPERFAMILY I DNA HELICASES"/>
    <property type="match status" value="1"/>
</dbReference>
<name>A0A4Y4D4J1_KOCVA</name>
<evidence type="ECO:0000259" key="3">
    <source>
        <dbReference type="Pfam" id="PF13086"/>
    </source>
</evidence>
<dbReference type="EMBL" id="BJNW01000023">
    <property type="protein sequence ID" value="GED00106.1"/>
    <property type="molecule type" value="Genomic_DNA"/>
</dbReference>
<dbReference type="STRING" id="1272.GCA_900014985_00998"/>
<dbReference type="Proteomes" id="UP000315730">
    <property type="component" value="Unassembled WGS sequence"/>
</dbReference>
<dbReference type="SUPFAM" id="SSF52980">
    <property type="entry name" value="Restriction endonuclease-like"/>
    <property type="match status" value="1"/>
</dbReference>
<evidence type="ECO:0000259" key="2">
    <source>
        <dbReference type="Pfam" id="PF11784"/>
    </source>
</evidence>
<feature type="region of interest" description="Disordered" evidence="1">
    <location>
        <begin position="179"/>
        <end position="246"/>
    </location>
</feature>
<evidence type="ECO:0000259" key="4">
    <source>
        <dbReference type="Pfam" id="PF13087"/>
    </source>
</evidence>
<dbReference type="Pfam" id="PF13195">
    <property type="entry name" value="DUF4011"/>
    <property type="match status" value="1"/>
</dbReference>
<dbReference type="InterPro" id="IPR021754">
    <property type="entry name" value="DUF3320"/>
</dbReference>
<evidence type="ECO:0000256" key="1">
    <source>
        <dbReference type="SAM" id="MobiDB-lite"/>
    </source>
</evidence>
<dbReference type="Pfam" id="PF13086">
    <property type="entry name" value="AAA_11"/>
    <property type="match status" value="1"/>
</dbReference>
<dbReference type="GO" id="GO:0004386">
    <property type="term" value="F:helicase activity"/>
    <property type="evidence" value="ECO:0007669"/>
    <property type="project" value="InterPro"/>
</dbReference>
<comment type="caution">
    <text evidence="6">The sequence shown here is derived from an EMBL/GenBank/DDBJ whole genome shotgun (WGS) entry which is preliminary data.</text>
</comment>
<dbReference type="CDD" id="cd18808">
    <property type="entry name" value="SF1_C_Upf1"/>
    <property type="match status" value="1"/>
</dbReference>
<dbReference type="OrthoDB" id="9757917at2"/>
<dbReference type="PANTHER" id="PTHR10887">
    <property type="entry name" value="DNA2/NAM7 HELICASE FAMILY"/>
    <property type="match status" value="1"/>
</dbReference>
<gene>
    <name evidence="6" type="ORF">KVA01_22600</name>
</gene>
<proteinExistence type="predicted"/>
<dbReference type="InterPro" id="IPR047187">
    <property type="entry name" value="SF1_C_Upf1"/>
</dbReference>
<feature type="region of interest" description="Disordered" evidence="1">
    <location>
        <begin position="1520"/>
        <end position="1541"/>
    </location>
</feature>
<reference evidence="6 7" key="1">
    <citation type="submission" date="2019-06" db="EMBL/GenBank/DDBJ databases">
        <title>Whole genome shotgun sequence of Kocuria varians NBRC 15358.</title>
        <authorList>
            <person name="Hosoyama A."/>
            <person name="Uohara A."/>
            <person name="Ohji S."/>
            <person name="Ichikawa N."/>
        </authorList>
    </citation>
    <scope>NUCLEOTIDE SEQUENCE [LARGE SCALE GENOMIC DNA]</scope>
    <source>
        <strain evidence="6 7">NBRC 15358</strain>
    </source>
</reference>
<organism evidence="6 7">
    <name type="scientific">Kocuria varians</name>
    <name type="common">Micrococcus varians</name>
    <dbReference type="NCBI Taxonomy" id="1272"/>
    <lineage>
        <taxon>Bacteria</taxon>
        <taxon>Bacillati</taxon>
        <taxon>Actinomycetota</taxon>
        <taxon>Actinomycetes</taxon>
        <taxon>Micrococcales</taxon>
        <taxon>Micrococcaceae</taxon>
        <taxon>Kocuria</taxon>
    </lineage>
</organism>
<dbReference type="Gene3D" id="3.40.50.300">
    <property type="entry name" value="P-loop containing nucleotide triphosphate hydrolases"/>
    <property type="match status" value="3"/>
</dbReference>
<feature type="domain" description="DNA2/NAM7 helicase-like C-terminal" evidence="4">
    <location>
        <begin position="1645"/>
        <end position="1840"/>
    </location>
</feature>
<dbReference type="InterPro" id="IPR041677">
    <property type="entry name" value="DNA2/NAM7_AAA_11"/>
</dbReference>
<dbReference type="InterPro" id="IPR025103">
    <property type="entry name" value="DUF4011"/>
</dbReference>
<evidence type="ECO:0000259" key="5">
    <source>
        <dbReference type="Pfam" id="PF18741"/>
    </source>
</evidence>
<dbReference type="InterPro" id="IPR045055">
    <property type="entry name" value="DNA2/NAM7-like"/>
</dbReference>
<feature type="domain" description="Restriction endonuclease type II-like" evidence="5">
    <location>
        <begin position="1889"/>
        <end position="1981"/>
    </location>
</feature>
<dbReference type="InterPro" id="IPR011335">
    <property type="entry name" value="Restrct_endonuc-II-like"/>
</dbReference>
<evidence type="ECO:0000313" key="7">
    <source>
        <dbReference type="Proteomes" id="UP000315730"/>
    </source>
</evidence>
<sequence length="2258" mass="250049">MRASLSYETALQAGAVLSHTLRPLVEEHAPVPGDPESWIDVISRSDLQRLGRHDADYALDDPRVILKTIIFHAEQFEGLFERTDIGWATEALRVLNLANSASTSLSSSTVVAGLEAMELLMDVVGAEQASRRIAELADGQTFTYEDVLVGVTPVTRAREERMQTQEPLSEPQIALVVGPSEEPAGLPDESTPPIIEGNSSGRETTEPEISGEPVPSPDSDGLGADASTGDSSLAESDGDDALDAHAPSPEEQLLTDLIYYRDSQPGCRTAHFTCGPVKVDVRYREALNFALIHNNVSPVVQVIAGHTDDKSAHSVDEIVVSLGDEADAISADPLRIAPMKLAAVPEKRYYELQEREGADLAWAVPARQFADIEEATQTTLRINVVIDGERQTQSHPITLLARNEWYARSIPELLAAFVTPNSKALVPIMQRASDLLLEKSGSSSLEGYQSGSERATLIAESVYRAVHELGLTYVNPPASFEDTGQKVRRIEEVVEDRMGTCLDLSVLYAAALEQVGLNPVIIRSPGHAFAGFLTQDIQLAELALADRGMIDNVVRSGLLVPVEMTLVTRSTVVPWKEAIRGTEAHFDGEIYYVLDIAAAHRRVRPLPRFRTDSVGDVVELVEERPAATPILMSVEEPPAEAATYRESAEKNLPARIRAWRHSLLDLSLRNPLLKLPSRAMSLAVAERSLPTFEDMLAAGQRLTLRAQDDIAELETAAGHRSARELGDDALDRILISEKTLYASVSAASYSTRIDKLRRDARTALDESGANSLFVTLGALAWKTPTDQQALAPLFLLPVRLEGGKKQNYRLSIDEGATVEPNWCLIEKLRAEFNLRIPVLEEPPEDAHGIDIPRVLQEVRSALALKKVSFHVQPDVRLAILQFATVEMWRDLGEHWEDFLENPVVKHLVETPLENFEDPVPVPAMTELLEADAVLPVPVDGSQLEAIVWASAGKTFVLEGPPGTGKSQTITNMIADSLDKGKKVLFVAEKQAALEVVRTRLDRVGLAPLTLQLHGRKQSVTDVRRQLLESWEAEGEGNSASFTALKQDFRRSIESLAAYPKRLHGVSDRPLSVWQAHQNYLGMAQYWGRMNHSSELDDVKIPPRIIRDTSEADRVSTVAARAEKAIKALGDHCLVDDPWLLAGPPSAAAELDTSEPNVMQHVREFLAHHDRLREADKDLFRRYPEPESWDVLASWLEQVRVGRHMSLADYREVTERVTDWDAEMNLLLADIRQFVIELGEFAAVLRPEAWGVDTAALQRQLREAQKKLFGRNRALGDIQQYLETLVLPFALDRVADPRVFLNHLGWAQERAQKLDRDAARLFPQRLGWTIRDPRQVGLPEDMLRRSEGVKQVRGVFADRDIERFESGAQALDVSSYMQSWQSMTAVLNADSESLCLWRGDDDLLAAIDRSADGWREQAERDRTAGLRRYQRAVAAVREVRACGLEEAADALAEGRLSPEDLAARLRLRIVREQLADRMDETDLLQFDPDDRSQRVSEYKSLSDRVRAGLRTELPARLLRQRGLNKERPTPSQMQLRQEMDRKRGGTIRQLIESSGDAILDVTPCMLMSPSSVAKNLPVGAVHFDLVIFDEASQIKVADAVGSLGRARSAVVVGDSQQMPPSSMFASGSTEDDDVEAGDAVVASDQESILSQAVSANLARKMLTWHYRSQDESLIAYSNRRYYQGELSTFPAPPIERPGFGITLRRVDGHFDGGGRQATRTNPVEAQLIVEDVIDRLERDPEASIGVVTFNKQQQTLIQDLLEDLDNPAVREALAKDEDALIVKNLENMQGDERDVILFSLAFSPDPETKKLRLQFGPLSAQGGQRRLNVAITRARREVVIYSSFDPEHIDLQRTSSEGMKHLREYLMFARENTQTPLSDSGAGTKELHRQDVAGAFRALGYEVREEFGMSKFQVDLAVRPEGEDRWFALMLDGPAWARRSTVSDRDAVPAQVLTQMGWADVIQIWLPSWWQDRDQSIRAVQDRMEAAAQEDALNVEPAVEPVPVPAVEPEEPEEADSATAADSRAVFAPDGEQRERVMSALDHAFHHALDTAAQMTPVEEQPEQAVGPVAVEVKPFRPAVDHDAGNPTVLDALPSPMSQRQVAEQLAEVIEAEGPVLDRVLASKVAARFGLGKTNSKRREQILACVPSDVPVTHTGGEACYWPRDAQPSTWNIVRVDETGASARDIVVIPPQEIDNVVTLVLQRAGRDLSFSDIVYRANSILGYKRTGSRINGAYQQAIDRLMLHGTVIRTGDQYGIAP</sequence>